<evidence type="ECO:0000313" key="8">
    <source>
        <dbReference type="Proteomes" id="UP000694918"/>
    </source>
</evidence>
<dbReference type="InterPro" id="IPR003347">
    <property type="entry name" value="JmjC_dom"/>
</dbReference>
<comment type="similarity">
    <text evidence="2">Belongs to the JARID1 histone demethylase family.</text>
</comment>
<proteinExistence type="inferred from homology"/>
<dbReference type="SMART" id="SM00558">
    <property type="entry name" value="JmjC"/>
    <property type="match status" value="1"/>
</dbReference>
<keyword evidence="3" id="KW-0479">Metal-binding</keyword>
<name>A0AAJ6TR94_POPEU</name>
<organism evidence="8 9">
    <name type="scientific">Populus euphratica</name>
    <name type="common">Euphrates poplar</name>
    <dbReference type="NCBI Taxonomy" id="75702"/>
    <lineage>
        <taxon>Eukaryota</taxon>
        <taxon>Viridiplantae</taxon>
        <taxon>Streptophyta</taxon>
        <taxon>Embryophyta</taxon>
        <taxon>Tracheophyta</taxon>
        <taxon>Spermatophyta</taxon>
        <taxon>Magnoliopsida</taxon>
        <taxon>eudicotyledons</taxon>
        <taxon>Gunneridae</taxon>
        <taxon>Pentapetalae</taxon>
        <taxon>rosids</taxon>
        <taxon>fabids</taxon>
        <taxon>Malpighiales</taxon>
        <taxon>Salicaceae</taxon>
        <taxon>Saliceae</taxon>
        <taxon>Populus</taxon>
    </lineage>
</organism>
<keyword evidence="6" id="KW-0732">Signal</keyword>
<dbReference type="Gene3D" id="2.60.120.650">
    <property type="entry name" value="Cupin"/>
    <property type="match status" value="1"/>
</dbReference>
<accession>A0AAJ6TR94</accession>
<evidence type="ECO:0000256" key="6">
    <source>
        <dbReference type="SAM" id="SignalP"/>
    </source>
</evidence>
<evidence type="ECO:0000256" key="1">
    <source>
        <dbReference type="ARBA" id="ARBA00004123"/>
    </source>
</evidence>
<dbReference type="GO" id="GO:0000118">
    <property type="term" value="C:histone deacetylase complex"/>
    <property type="evidence" value="ECO:0007669"/>
    <property type="project" value="TreeGrafter"/>
</dbReference>
<evidence type="ECO:0000256" key="4">
    <source>
        <dbReference type="ARBA" id="ARBA00023242"/>
    </source>
</evidence>
<dbReference type="AlphaFoldDB" id="A0AAJ6TR94"/>
<sequence>MPAFCISDFLLLFAPFFSGQEFETKTLIPNNFSLVWQVEIGIRQMFMGSFKGLTNANIWHEKLKLKGLLSSYLFQEHFPVHYSHVLQALPLPEYMDPISGVLNIAADLGQETSKSDLGPCLYISYGSGENLSQADSVTKLRYNSYDVVNILAHATDVPVSTKQLNYIRKLMTKHKDQNKESGEAPLDEENIEVELHDMFREDMQVNKKVARVSWFSAARHETHASNLKDRDVFHDGDSGSDSDSDSDSHTDTDTEVSKFFLGPVKSSRSSDNLKFHGNHSETSNHFISESCGAHWDIFRKQDVPKLVEYLRRHSNEFTHTYFQKHMVHPILDQNFFLDAYHKMRLKEEFKIEPWSFDQHIGEAVIVPAGCPYQIRNLKSCVSVVLDFLSPENVTECIQLMDELRQLPENHKAKVDRLEVKKMALHSISRAVRKIHELTRAETSMDLNG</sequence>
<protein>
    <submittedName>
        <fullName evidence="9">Lysine-specific demethylase JMJ25-like</fullName>
    </submittedName>
</protein>
<dbReference type="GO" id="GO:0032454">
    <property type="term" value="F:histone H3K9 demethylase activity"/>
    <property type="evidence" value="ECO:0007669"/>
    <property type="project" value="InterPro"/>
</dbReference>
<dbReference type="PANTHER" id="PTHR12549">
    <property type="entry name" value="JMJC DOMAIN-CONTAINING HISTONE DEMETHYLATION PROTEIN"/>
    <property type="match status" value="1"/>
</dbReference>
<evidence type="ECO:0000256" key="5">
    <source>
        <dbReference type="SAM" id="MobiDB-lite"/>
    </source>
</evidence>
<feature type="domain" description="JmjC" evidence="7">
    <location>
        <begin position="80"/>
        <end position="404"/>
    </location>
</feature>
<evidence type="ECO:0000313" key="9">
    <source>
        <dbReference type="RefSeq" id="XP_011015578.1"/>
    </source>
</evidence>
<dbReference type="GO" id="GO:0031490">
    <property type="term" value="F:chromatin DNA binding"/>
    <property type="evidence" value="ECO:0007669"/>
    <property type="project" value="TreeGrafter"/>
</dbReference>
<gene>
    <name evidence="9" type="primary">LOC105119164</name>
</gene>
<dbReference type="GO" id="GO:0003712">
    <property type="term" value="F:transcription coregulator activity"/>
    <property type="evidence" value="ECO:0007669"/>
    <property type="project" value="TreeGrafter"/>
</dbReference>
<feature type="compositionally biased region" description="Basic and acidic residues" evidence="5">
    <location>
        <begin position="226"/>
        <end position="237"/>
    </location>
</feature>
<dbReference type="GO" id="GO:0006357">
    <property type="term" value="P:regulation of transcription by RNA polymerase II"/>
    <property type="evidence" value="ECO:0007669"/>
    <property type="project" value="TreeGrafter"/>
</dbReference>
<evidence type="ECO:0000256" key="2">
    <source>
        <dbReference type="ARBA" id="ARBA00006801"/>
    </source>
</evidence>
<dbReference type="GO" id="GO:0046872">
    <property type="term" value="F:metal ion binding"/>
    <property type="evidence" value="ECO:0007669"/>
    <property type="project" value="UniProtKB-KW"/>
</dbReference>
<dbReference type="Pfam" id="PF02373">
    <property type="entry name" value="JmjC"/>
    <property type="match status" value="1"/>
</dbReference>
<dbReference type="GO" id="GO:0000785">
    <property type="term" value="C:chromatin"/>
    <property type="evidence" value="ECO:0007669"/>
    <property type="project" value="TreeGrafter"/>
</dbReference>
<evidence type="ECO:0000256" key="3">
    <source>
        <dbReference type="ARBA" id="ARBA00022723"/>
    </source>
</evidence>
<evidence type="ECO:0000259" key="7">
    <source>
        <dbReference type="PROSITE" id="PS51184"/>
    </source>
</evidence>
<dbReference type="Proteomes" id="UP000694918">
    <property type="component" value="Unplaced"/>
</dbReference>
<keyword evidence="4" id="KW-0539">Nucleus</keyword>
<dbReference type="InterPro" id="IPR045109">
    <property type="entry name" value="LSDs-like"/>
</dbReference>
<dbReference type="PANTHER" id="PTHR12549:SF42">
    <property type="entry name" value="LYSINE-SPECIFIC DEMETHYLASE JMJ28"/>
    <property type="match status" value="1"/>
</dbReference>
<dbReference type="PROSITE" id="PS51184">
    <property type="entry name" value="JMJC"/>
    <property type="match status" value="1"/>
</dbReference>
<comment type="subcellular location">
    <subcellularLocation>
        <location evidence="1">Nucleus</location>
    </subcellularLocation>
</comment>
<dbReference type="SUPFAM" id="SSF51197">
    <property type="entry name" value="Clavaminate synthase-like"/>
    <property type="match status" value="1"/>
</dbReference>
<feature type="signal peptide" evidence="6">
    <location>
        <begin position="1"/>
        <end position="19"/>
    </location>
</feature>
<feature type="region of interest" description="Disordered" evidence="5">
    <location>
        <begin position="226"/>
        <end position="253"/>
    </location>
</feature>
<dbReference type="KEGG" id="peu:105119164"/>
<dbReference type="RefSeq" id="XP_011015578.1">
    <property type="nucleotide sequence ID" value="XM_011017276.1"/>
</dbReference>
<dbReference type="GeneID" id="105119164"/>
<keyword evidence="8" id="KW-1185">Reference proteome</keyword>
<feature type="chain" id="PRO_5042468432" evidence="6">
    <location>
        <begin position="20"/>
        <end position="448"/>
    </location>
</feature>
<reference evidence="9" key="1">
    <citation type="submission" date="2025-08" db="UniProtKB">
        <authorList>
            <consortium name="RefSeq"/>
        </authorList>
    </citation>
    <scope>IDENTIFICATION</scope>
</reference>